<keyword evidence="3" id="KW-0547">Nucleotide-binding</keyword>
<keyword evidence="2" id="KW-0472">Membrane</keyword>
<dbReference type="EMBL" id="CP144700">
    <property type="protein sequence ID" value="WVZ22836.1"/>
    <property type="molecule type" value="Genomic_DNA"/>
</dbReference>
<keyword evidence="2" id="KW-1003">Cell membrane</keyword>
<dbReference type="Pfam" id="PF07714">
    <property type="entry name" value="PK_Tyr_Ser-Thr"/>
    <property type="match status" value="1"/>
</dbReference>
<organism evidence="5 6">
    <name type="scientific">Vigna mungo</name>
    <name type="common">Black gram</name>
    <name type="synonym">Phaseolus mungo</name>
    <dbReference type="NCBI Taxonomy" id="3915"/>
    <lineage>
        <taxon>Eukaryota</taxon>
        <taxon>Viridiplantae</taxon>
        <taxon>Streptophyta</taxon>
        <taxon>Embryophyta</taxon>
        <taxon>Tracheophyta</taxon>
        <taxon>Spermatophyta</taxon>
        <taxon>Magnoliopsida</taxon>
        <taxon>eudicotyledons</taxon>
        <taxon>Gunneridae</taxon>
        <taxon>Pentapetalae</taxon>
        <taxon>rosids</taxon>
        <taxon>fabids</taxon>
        <taxon>Fabales</taxon>
        <taxon>Fabaceae</taxon>
        <taxon>Papilionoideae</taxon>
        <taxon>50 kb inversion clade</taxon>
        <taxon>NPAAA clade</taxon>
        <taxon>indigoferoid/millettioid clade</taxon>
        <taxon>Phaseoleae</taxon>
        <taxon>Vigna</taxon>
    </lineage>
</organism>
<keyword evidence="3" id="KW-0067">ATP-binding</keyword>
<accession>A0AAQ3P889</accession>
<dbReference type="PROSITE" id="PS00107">
    <property type="entry name" value="PROTEIN_KINASE_ATP"/>
    <property type="match status" value="1"/>
</dbReference>
<dbReference type="PANTHER" id="PTHR45621">
    <property type="entry name" value="OS01G0588500 PROTEIN-RELATED"/>
    <property type="match status" value="1"/>
</dbReference>
<keyword evidence="6" id="KW-1185">Reference proteome</keyword>
<dbReference type="Gene3D" id="1.10.510.10">
    <property type="entry name" value="Transferase(Phosphotransferase) domain 1"/>
    <property type="match status" value="1"/>
</dbReference>
<dbReference type="InterPro" id="IPR050823">
    <property type="entry name" value="Plant_Ser_Thr_Prot_Kinase"/>
</dbReference>
<dbReference type="SUPFAM" id="SSF56112">
    <property type="entry name" value="Protein kinase-like (PK-like)"/>
    <property type="match status" value="1"/>
</dbReference>
<evidence type="ECO:0000256" key="2">
    <source>
        <dbReference type="ARBA" id="ARBA00022475"/>
    </source>
</evidence>
<comment type="subcellular location">
    <subcellularLocation>
        <location evidence="1">Cell membrane</location>
    </subcellularLocation>
</comment>
<evidence type="ECO:0000256" key="1">
    <source>
        <dbReference type="ARBA" id="ARBA00004236"/>
    </source>
</evidence>
<gene>
    <name evidence="5" type="ORF">V8G54_001380</name>
</gene>
<feature type="domain" description="Protein kinase" evidence="4">
    <location>
        <begin position="70"/>
        <end position="356"/>
    </location>
</feature>
<dbReference type="AlphaFoldDB" id="A0AAQ3P889"/>
<evidence type="ECO:0000259" key="4">
    <source>
        <dbReference type="PROSITE" id="PS50011"/>
    </source>
</evidence>
<protein>
    <recommendedName>
        <fullName evidence="4">Protein kinase domain-containing protein</fullName>
    </recommendedName>
</protein>
<dbReference type="Gene3D" id="3.30.200.20">
    <property type="entry name" value="Phosphorylase Kinase, domain 1"/>
    <property type="match status" value="1"/>
</dbReference>
<dbReference type="GO" id="GO:0005524">
    <property type="term" value="F:ATP binding"/>
    <property type="evidence" value="ECO:0007669"/>
    <property type="project" value="UniProtKB-UniRule"/>
</dbReference>
<sequence length="356" mass="40043">MGLGFSRAPTLGSSDIHDTTTTTIRKSQFSVREGIDSECSPLPFPGGRILKWPQLKVFSFKELKSATKNFKSTRLVGKGRFGIVYKGWLDEKTLTPAKPGSGVGVAIKMSNTKGTRGFLLWQFEIKVLGRLSHPNVVRLLGYCQDEDQFLLVHEFMPKGSLKCHLFETAIHEPLSWNTRLKIVIGASRGLAFLHANENKVMFKDFNTSNILLDGNYNAKIADFWLGEGRPAEEQSYATRSFTDSHLAPEYTITGKLYVESDVYGFGVVLLEILTGMRAIDFKRPTGQQNLVDWTKTCLSSKKKWKNIIDDRIKDQISPKAALELAQLALKCLEENRKQRPSMKEVLEGLEAIEDIH</sequence>
<evidence type="ECO:0000313" key="5">
    <source>
        <dbReference type="EMBL" id="WVZ22836.1"/>
    </source>
</evidence>
<dbReference type="GO" id="GO:0005886">
    <property type="term" value="C:plasma membrane"/>
    <property type="evidence" value="ECO:0007669"/>
    <property type="project" value="UniProtKB-SubCell"/>
</dbReference>
<dbReference type="InterPro" id="IPR000719">
    <property type="entry name" value="Prot_kinase_dom"/>
</dbReference>
<dbReference type="InterPro" id="IPR011009">
    <property type="entry name" value="Kinase-like_dom_sf"/>
</dbReference>
<dbReference type="Proteomes" id="UP001374535">
    <property type="component" value="Chromosome 1"/>
</dbReference>
<reference evidence="5 6" key="1">
    <citation type="journal article" date="2023" name="Life. Sci Alliance">
        <title>Evolutionary insights into 3D genome organization and epigenetic landscape of Vigna mungo.</title>
        <authorList>
            <person name="Junaid A."/>
            <person name="Singh B."/>
            <person name="Bhatia S."/>
        </authorList>
    </citation>
    <scope>NUCLEOTIDE SEQUENCE [LARGE SCALE GENOMIC DNA]</scope>
    <source>
        <strain evidence="5">Urdbean</strain>
    </source>
</reference>
<dbReference type="GO" id="GO:0004672">
    <property type="term" value="F:protein kinase activity"/>
    <property type="evidence" value="ECO:0007669"/>
    <property type="project" value="InterPro"/>
</dbReference>
<dbReference type="InterPro" id="IPR017441">
    <property type="entry name" value="Protein_kinase_ATP_BS"/>
</dbReference>
<name>A0AAQ3P889_VIGMU</name>
<proteinExistence type="predicted"/>
<dbReference type="PROSITE" id="PS50011">
    <property type="entry name" value="PROTEIN_KINASE_DOM"/>
    <property type="match status" value="1"/>
</dbReference>
<feature type="binding site" evidence="3">
    <location>
        <position position="108"/>
    </location>
    <ligand>
        <name>ATP</name>
        <dbReference type="ChEBI" id="CHEBI:30616"/>
    </ligand>
</feature>
<dbReference type="InterPro" id="IPR001245">
    <property type="entry name" value="Ser-Thr/Tyr_kinase_cat_dom"/>
</dbReference>
<evidence type="ECO:0000313" key="6">
    <source>
        <dbReference type="Proteomes" id="UP001374535"/>
    </source>
</evidence>
<evidence type="ECO:0000256" key="3">
    <source>
        <dbReference type="PROSITE-ProRule" id="PRU10141"/>
    </source>
</evidence>